<protein>
    <submittedName>
        <fullName evidence="1">Uncharacterized protein putative</fullName>
    </submittedName>
</protein>
<accession>F0WTQ5</accession>
<gene>
    <name evidence="1" type="primary">AlNc14C256G9729</name>
    <name evidence="1" type="ORF">ALNC14_108910</name>
</gene>
<sequence length="5841" mass="655911">MTDIAANLGEGFYEELLVQGTKEEIANALESIEIYSLQMCKASVETLTIHQFLENSTSIQVMLEEDVIVLPWLQFTNEEEIYASPIIAHVVDTNAMKSIKELFGPKFASILYQNGPENCDIDLQVRISCTSGYLMHNLIPTSVPIEVVTVTAFTRTNFSIVGKYTDVLDAVSSIVYVAKENESDPIVTRKIQSFILQAERRTIVWDTHIVRVKSNDKSISGQYVLGLHVPNGSMREWSMLQKMDADCKHKILNMNCGLRPPVGTNAILLEKVVAVRVYSITSPVFDHFNIMYENLKIQYHEKSTKVSLTISTEELKQALADFFSATVKISKQVEEKESSVIWIITFSTGSNTIDVDMITVSTSTTLFQANCTTLKNGTENAISKLYSLISLELLHVKYLLGDEKDVATLMALEISFGSLDDVPVPWIVSHSLASIYSSVSLEHPMTRAIHESIGRHMIPPDICIKVIGYDAHTVVPLSAELDRFREIIQNLLLGSIGDGYVVDLKEKKNYSDDKREILEWRIRIATRTRLDLSTCDVSSVDHLAWSINLYRGDYSRLITSSTSDVSFKVSPRVEYMREKIIMSSTAKVFIKKPDESLQCTLYFDNEAEEIRQVREGDTIRMSNLQIKRTHTTCADPCDPLRMQISAKEGKVVMRHSWINQPQQKLNISGNLDILNENLANGFEYLSSGRIGYHMIVVTISCVDQHTAELDVLTTTEIPIQIISSEAIDSLTIHVPYTSLDFNFDQKAHIFGVHVQQESIQNSDNSHHSVNVDVWVEFGELSFVSASAYASVETEWSSIWNARGSVSEVNRMLTNIQYRTIMCKGPISEDHLYIAGEMIPQLPSFTVSPSATLSAMLSSVESRILLRNVFTNHCLEVYLGRSRISKHPSYIVGHLNQPIPLTNLSVKAYFSANTERSDLISAEQHVEIRLTAREGKIECDQGYPYNEQTSYGILAENDIDTLNHRTQHCQYLPPDLPISINETDEIHILGKQVMRNETVNVLRASFSVVTEIPSGVLTLEWKSLNNAYSFVCTIGQYGRLPSLFIRVNPPYQGQQRLYTVEFTADEGIITTTSSLSRAYVNSRNVISNMEREATGPLQLTEKLSNLNQILGKLWFLAPAFPERSYSNVKVKVWPNKYPQNVVHEYLLINYTWDDAVNAVNGVASYMTSSYRIFSAKSGEIISISSAFNLFEGINISSTEEVYDLTLKADHGILVSNHINASISTGTLHLKAALHEMNAILLALYYKSDVEFFGVDEVRASVRKYNNNDLDVKSNQPDESWIAIRVTPPPVKVRADFITPNETDFAEWLGRSITLSAPSIRLSTMNPMESLSKHYILHVYLKANFASFQPKTDDLGPDYDGIHVNTSRLPDLLQLTGTYPRLELALRNSQFMMVPRTHFDARDRWITLKIEACTRVEDDQYESHIELCSEIKTKMKLITSNLVNLVRKDTSIKLQIWSNAPSPLSKFTHVNIMEEFPEVDQTILILEIMLSLGRFEWLEEFQCSDAFELLPENGLFLSGSGEDTKKLIRARSTIRCMNEFMAATHVQCVSHQSDTLVSISLKLKQLAWSTVDISAETFVVKCNDVVEENVMGITAQKLNKAIAIVHGDAILLSSIINIPVSILDDDIFEKHDDTGCLLRMSLVSPLYLMFDEKELVQGLSYEFAEQNSTNLTFVGPRKRLYRALHHIHLITILPDSGGVVHLPTPIQHSNVNVALYKIGDYHNFASSLVSSQHFAFAYEMLERRLSWMRDDGSKLDRHQTITSNGGEVSFTNMKLRGRENTPDLQLHLIVEWCNDSLKYYKAQDSTSAREHNCSEISTEKVSDTSIIVERCSNRKNFNDMLHFVALYFTCKNFDSHEMYDLRLTARTLLENSSKSGHDHVTLSLRVLPDTCLHGEPKPTGEQIPRISMRVEKITMEEDGEFSGFGRVIQVDFDDSSLLHQDFIKSTVYKLIVSVRKGLLSLPDTICCIELRTSHVSSRIVILGALSGLQRVFQSLKYTPPKDLSGEEILDLSFGSGQHSTRIFQTEQLLILIEADNDSPTIKIRRSVNSGVGNESQLIEVCINDPDVLHDKPIKQDASFKASFTISSGSLSFQSKSWMDDVILLSDTSVPDSHDQYRSISLQGSLDALNHLFKRVQYFPALSHEQKCSVETTELNVTVNDLGHGVKSFQPKITSTVHSISHDCMPVAPTIVIDKNNRLIYDDYSEKVVMDGDISISGALDDQVNLNDEIENASRCRLEIKCLYLVTAEVQELHIKTAHKHYSLVLKTGSLGSTALGRTFQLWANLSVPGFPSRIRQGNIRADAVAMRSDEVLGQFGNGYGPGESVESVIRTLYEGCGLEFGLSVIKYTKFYPERVNKWTIYVTETTDSITSFPLPYLAPYSTHQDDENVRVSLRIDKHFSTVSGEFQLRLGEEVSKTIPADPTALELQEALEELETVKMVHVSPRFGKLHWGITFFNYWKPFPILEGIKNDKNGQTMLFPGPRFVEAGGKAMLKFEATIETSRAKSGTGHGSIFEVVVGAHPMSVVYRLSTFATSVLSGSFQIGLFDLHGQELARSSAINYDVEASIPMSERFSGIGRYRQNSLESELSALILGLSKTLGSHDIGIAAHKVVTDHHLRLSNWTITFTNCHHDFPTFKIASTVNLKGNDAGVELHIFNETERLGGTFSLVISTASAKKPHTFHWNVEASTIEEILNDDSLDEFAVKTSPKFHVRRRRHEQNGYAYGILLLSQNIPLSLDSAFRILSVDGTNLTGLGAFARINYVYQTFDNNERELDTEYALSWTKMPHSGSEFAEYQHGVVTYRMDADSVILEAKRPSDLVPILPKDLELQVPKSLNGGFVQFSFTLLTNRRNDEHVSTRKTSTVKLPTLIKSDAFVIRTQATQNEAPFITASDKNFTLAGLHIDARLLWLENAWVNVCISVQKECTGNEFWVNGTTNMINFQLKQIAVPTNVLLEHYNYKVTHSTLLYNGDIVTTLPIQLRRRLSHVNDITVPYPTIRMPNAAQSQILHKREPSERLRAAFDAETNLFSSLAIVDAGCSVILNHVRYATPNPILTQDEAYCDLQIHLRSVYGTINVTETIEDTLKFTKISEQEILIRTSRHVINYILANLLTYRCCRNLEYHQYDLVYVSVRRENSTGTNLVPSQQSDTVLEIDIDPTILVPKVHINSTELSRSTYIVNKTSTYQLVDASVTFYSRNEASLENIKSAQSAALQLYRFEMIQSSTKDYREARIIYEFFSKDATSSTNEVVGHFCELNSSVICTGYDNQHGTELWITDGNPNNTRLFIDMLPGPPSSNPAYLTAMNGKVYFAAEGLDLSWTLDLDSCNGFRSIQANGDDFLYIIGKDSVWKPKQRYECPAGYRWISSREFSEKIILAAEKVSLGVKYPSIYWNYCDWNGYKFGGGYRRYFRFSDSHSNQAYQHAGRAFNSPLGSDGSALDFAGIVCVKFSPEADPTIPALGRELWVTDGSSRGTKRVRDIRSGSTGSNPKYLSLFSSMIVFQATTDEFGTELFRTDGTEAATVMIADIWAGPRSSNPSYLTEWKTGDGRLYFAATSDSGRELWVSSVHQKFHTYYRDDSASFGESSTYMLCDIHQGRNSSNPRSLVAATTKAGISGVFFSADDGVHGRELWVTDGTTSGTKMIIDLASGKLEGSNPAYLTLFQGEIYFQAIVDVAVGVELYKTDGTSSNTRLVKNLVPGSAGSYPRCLSNIKLITLSGDSERLYFVANERNRNEIIWSYDGTSFRSFDRSPIALQIIADPEYSDCKLFGFKNSIISAIKKENSENTGDNDLSFPRDCSLRMTVDKGDLLIPPYDRRQPSNTANFDAGNAQRITQFIKTILYKPPQDWAQSYDGSALSCHWTMEFILNGVNHTIQIPLMIAPVNYIPRLLSTLVEDTILTKEDTNTKIHSISVVMCDPILDDRYIHDCIPFLAKHAFRDIFLELNASLQHSTFRVGYSDCLMSFLGDPHGSNDIYTRLDSGKPWKAITMVGSWACFNEIVLHQWSLNGDRNYAGEDTLNMSIGFAATRMPDRDGYRENGIIDQGTDQKSLMIRIEQVNDAPYLIASQHYECDEGVPFIFTDLTVVDSDGEGALVQIDIEAELGNFFITREQPNVTILSHLDSTDLRIIGKVCDINNALKKMVYVSKPDWNSLELTANANSLGLATTFDHVCFRLHDFESLNDSTARTVEMFIRPVQDAVAITAPDIKSNTTERGRFYEVDEVEDLTTMMRDVEFNNVEWTTTITIQVELNVDRGILAMLDSTLNDVSFYDGTANNERYIHFGGSLHAVNMAIQTLAYLPDTAHFEHRDVLVLKIQSYDTLTMQFSPTSYLRVPLLTTRKHSTLKWKLPKSDIIAGSLAVWYFEENNLVRIQNTSFTDEDDEGIGCSGSRCSREMELTFGADNGYFHLSRLQYVESSVKILISRRNENKEWRFLLLAAPMNILNYVLGEIEFHLGQDRDVSRALDVRLKLTINENGSHGTKGNSTQLHFIPRNSPKKSKLSVRSIDHVQETKEDHVLYFNRSSTVLVSVEDEGCCSEWLVQLKITCEHGEFLVPHSPGVSTSRKDERTVYMEGYVQYIQTVLRNGVYNPDEDWNGADRLYFTISDGRRGSELYASISISVLPICDEPRFTHARDSRTEYVMTEDTEIPLHLPLIIDPDAKESTTRDILLTIDVMNQAGYVMPTQIPDPFLGPASMKNLQEAWLRSISIRGNVDDLNAVLGGLMYRPRANSYNSLPGVGLIRPMDEIQLSLVARNEDRAVCDDTDESFRRLSAFIQVDAVSEPPVLVSEVFTRLPSHLGIDMTMNELDDSEFCKFLASMPSAASAIEDQAQKLMSFTIYDADISEFGPESNRILLNITGFGVRVYRDSSKQDRDCSVTAVTVLPQRSDTDLWLAMVGPQIALNCMTTSQLMFVGAPDYYGIAYIIVQISDLSFSGGAQEEPSTYVLRVDIEAADDIPTLSFPSYGTKLAPFVVEFGKEILLTGAPLLSHLSRNCERMANPGICTSKTASKALISQTLSKWSLVRIRPMATNSTDRIAHIKFFHTPKDSAEQFSMAALGLHFVFGGIDSVHGAGLWQSKGNSLETRLLKKFAPGKQSSNPSYLTHYSEHNLVLFAAEGFDTSWRMKEDIRDHCDGMRRSTFNPRIVYVVAHNDRMKKQQEYDCPAGYSWMSTEQASMHLSNTGLVADSRLETLTYFDQCGWDGYEWRGTSRRLFLFSDSKFTGAYKDARSLDAALPDTGNPADPFAGLVCWENSGHIETTGIELWAADGSEEGTRRVHDINPGPLNSSPSGLYEFEGAIFFQATTGSFGAELWTTQGTSESTLLLVDIESGPRSSYPRYMTGMHSKLFFSAKTHATGREPWNTLSITTLRLMREDHNQMGAGILCDICAGPGSSNPREFVVLKENRLLFQADDCVHGPELWISDGTGMGTYLLADIFPGSEGSNPSYLTALGTDRIYFQANDGVHGPELWVTDGTSDGTRMLIDLEPGYIGSYPTLFVPFKSSQHSMLLFLTKAVDQMQQLWQTDGSESGTSRVWQHTQQLLPIDIPISEVNSRTQIIALNDANDLYLFGKEKQEMNAELKKVEDARTYRPPLIDDQRSLTLWDVDSCQNSSIEYRLRLQSSEGELSLMKNSDCKLLRVIKGDTIPATVKGGQVELEGVLESLNCVSTRIAYRTASKTAAANLISATLVKLDDQRECPQAQSDIYAHVLAFNTPPEIIAEEQYEVKMNEWNLLMDIRIKDTDSEEQYIYVRVSIRYGRLWFHSHYLQNRRTSLVTIFNIIEWDQSKQSIELSGSLININKFLATMRYGCFLREGCAATLNDTLHVVVNDNGSGRPQAARTNISLVLLHT</sequence>
<organism evidence="1">
    <name type="scientific">Albugo laibachii Nc14</name>
    <dbReference type="NCBI Taxonomy" id="890382"/>
    <lineage>
        <taxon>Eukaryota</taxon>
        <taxon>Sar</taxon>
        <taxon>Stramenopiles</taxon>
        <taxon>Oomycota</taxon>
        <taxon>Peronosporomycetes</taxon>
        <taxon>Albuginales</taxon>
        <taxon>Albuginaceae</taxon>
        <taxon>Albugo</taxon>
    </lineage>
</organism>
<reference evidence="1" key="1">
    <citation type="journal article" date="2011" name="PLoS Biol.">
        <title>Gene gain and loss during evolution of obligate parasitism in the white rust pathogen of Arabidopsis thaliana.</title>
        <authorList>
            <person name="Kemen E."/>
            <person name="Gardiner A."/>
            <person name="Schultz-Larsen T."/>
            <person name="Kemen A.C."/>
            <person name="Balmuth A.L."/>
            <person name="Robert-Seilaniantz A."/>
            <person name="Bailey K."/>
            <person name="Holub E."/>
            <person name="Studholme D.J."/>
            <person name="Maclean D."/>
            <person name="Jones J.D."/>
        </authorList>
    </citation>
    <scope>NUCLEOTIDE SEQUENCE</scope>
</reference>
<dbReference type="EMBL" id="FR824301">
    <property type="protein sequence ID" value="CCA24747.1"/>
    <property type="molecule type" value="Genomic_DNA"/>
</dbReference>
<dbReference type="InterPro" id="IPR030916">
    <property type="entry name" value="ELWxxDGT_rpt"/>
</dbReference>
<name>F0WTQ5_9STRA</name>
<evidence type="ECO:0000313" key="1">
    <source>
        <dbReference type="EMBL" id="CCA24747.1"/>
    </source>
</evidence>
<reference evidence="1" key="2">
    <citation type="submission" date="2011-02" db="EMBL/GenBank/DDBJ databases">
        <authorList>
            <person name="MacLean D."/>
        </authorList>
    </citation>
    <scope>NUCLEOTIDE SEQUENCE</scope>
</reference>
<dbReference type="NCBIfam" id="TIGR04534">
    <property type="entry name" value="ELWxxDGT_rpt"/>
    <property type="match status" value="1"/>
</dbReference>
<dbReference type="HOGENOM" id="CLU_223069_0_0_1"/>
<proteinExistence type="predicted"/>